<evidence type="ECO:0000256" key="1">
    <source>
        <dbReference type="SAM" id="MobiDB-lite"/>
    </source>
</evidence>
<evidence type="ECO:0000313" key="4">
    <source>
        <dbReference type="Proteomes" id="UP001262754"/>
    </source>
</evidence>
<keyword evidence="4" id="KW-1185">Reference proteome</keyword>
<name>A0ABU1N331_9CAUL</name>
<comment type="caution">
    <text evidence="3">The sequence shown here is derived from an EMBL/GenBank/DDBJ whole genome shotgun (WGS) entry which is preliminary data.</text>
</comment>
<accession>A0ABU1N331</accession>
<evidence type="ECO:0000259" key="2">
    <source>
        <dbReference type="Pfam" id="PF06812"/>
    </source>
</evidence>
<sequence length="338" mass="37624">MALDPSRLLAPVSDDDPTGPDLAYDPQRYEIEQAFETEVSIDASGVEAQASDIDWRAIIAKIVEQSARTKDIWLPIYLCRAGARAGDLETVEAGAKYLAGLLEAYWPSLHPRLEDYGFQGRKGPCDSLTGASQFIQPLRRITLIRHPRLGDYSIDHFERFRLGGETEEGYGMFRAALEDVSQDDLDVIVQRLNAIEDSLRRVDLVLTANADEGGSTNFRATYDALGQMRRAVQAFGKKTETSESGEPSAEPDVASPSFLNSSPTLGARIETRDDVVRALEALSDYYRRREPGHPILTLLQRAREWVGLDFMAILEDIAPGSVEEARNVLQSRKHREQA</sequence>
<protein>
    <submittedName>
        <fullName evidence="3">Type VI secretion system protein ImpA</fullName>
    </submittedName>
</protein>
<dbReference type="PANTHER" id="PTHR37951:SF1">
    <property type="entry name" value="TYPE VI SECRETION SYSTEM COMPONENT TSSA1"/>
    <property type="match status" value="1"/>
</dbReference>
<organism evidence="3 4">
    <name type="scientific">Caulobacter rhizosphaerae</name>
    <dbReference type="NCBI Taxonomy" id="2010972"/>
    <lineage>
        <taxon>Bacteria</taxon>
        <taxon>Pseudomonadati</taxon>
        <taxon>Pseudomonadota</taxon>
        <taxon>Alphaproteobacteria</taxon>
        <taxon>Caulobacterales</taxon>
        <taxon>Caulobacteraceae</taxon>
        <taxon>Caulobacter</taxon>
    </lineage>
</organism>
<gene>
    <name evidence="3" type="ORF">J2800_003610</name>
</gene>
<feature type="region of interest" description="Disordered" evidence="1">
    <location>
        <begin position="236"/>
        <end position="264"/>
    </location>
</feature>
<feature type="domain" description="ImpA N-terminal" evidence="2">
    <location>
        <begin position="9"/>
        <end position="129"/>
    </location>
</feature>
<feature type="region of interest" description="Disordered" evidence="1">
    <location>
        <begin position="1"/>
        <end position="21"/>
    </location>
</feature>
<reference evidence="3 4" key="1">
    <citation type="submission" date="2023-07" db="EMBL/GenBank/DDBJ databases">
        <title>Sorghum-associated microbial communities from plants grown in Nebraska, USA.</title>
        <authorList>
            <person name="Schachtman D."/>
        </authorList>
    </citation>
    <scope>NUCLEOTIDE SEQUENCE [LARGE SCALE GENOMIC DNA]</scope>
    <source>
        <strain evidence="3 4">DS2154</strain>
    </source>
</reference>
<dbReference type="Proteomes" id="UP001262754">
    <property type="component" value="Unassembled WGS sequence"/>
</dbReference>
<dbReference type="RefSeq" id="WP_310033512.1">
    <property type="nucleotide sequence ID" value="NZ_JAVDRL010000010.1"/>
</dbReference>
<proteinExistence type="predicted"/>
<dbReference type="InterPro" id="IPR010657">
    <property type="entry name" value="ImpA_N"/>
</dbReference>
<dbReference type="InterPro" id="IPR017740">
    <property type="entry name" value="TssA-like"/>
</dbReference>
<dbReference type="PANTHER" id="PTHR37951">
    <property type="entry name" value="CYTOPLASMIC PROTEIN-RELATED"/>
    <property type="match status" value="1"/>
</dbReference>
<dbReference type="Pfam" id="PF06812">
    <property type="entry name" value="ImpA_N"/>
    <property type="match status" value="1"/>
</dbReference>
<dbReference type="EMBL" id="JAVDRL010000010">
    <property type="protein sequence ID" value="MDR6532850.1"/>
    <property type="molecule type" value="Genomic_DNA"/>
</dbReference>
<evidence type="ECO:0000313" key="3">
    <source>
        <dbReference type="EMBL" id="MDR6532850.1"/>
    </source>
</evidence>